<reference evidence="2 3" key="1">
    <citation type="journal article" date="2023" name="PLoS ONE">
        <title>Cytospora paraplurivora sp. nov. isolated from orchards with fruit tree decline syndrome in Ontario, Canada.</title>
        <authorList>
            <person name="Ilyukhin E."/>
            <person name="Nguyen H.D.T."/>
            <person name="Castle A.J."/>
            <person name="Ellouze W."/>
        </authorList>
    </citation>
    <scope>NUCLEOTIDE SEQUENCE [LARGE SCALE GENOMIC DNA]</scope>
    <source>
        <strain evidence="2 3">FDS-564</strain>
    </source>
</reference>
<dbReference type="PANTHER" id="PTHR15992">
    <property type="entry name" value="HOLLIDAY JUNCTION RECOGNITION PROTEIN"/>
    <property type="match status" value="1"/>
</dbReference>
<feature type="region of interest" description="Disordered" evidence="1">
    <location>
        <begin position="742"/>
        <end position="834"/>
    </location>
</feature>
<dbReference type="GO" id="GO:0046982">
    <property type="term" value="F:protein heterodimerization activity"/>
    <property type="evidence" value="ECO:0007669"/>
    <property type="project" value="InterPro"/>
</dbReference>
<feature type="compositionally biased region" description="Polar residues" evidence="1">
    <location>
        <begin position="683"/>
        <end position="708"/>
    </location>
</feature>
<keyword evidence="3" id="KW-1185">Reference proteome</keyword>
<name>A0AAN9U8X5_9PEZI</name>
<feature type="region of interest" description="Disordered" evidence="1">
    <location>
        <begin position="207"/>
        <end position="386"/>
    </location>
</feature>
<feature type="region of interest" description="Disordered" evidence="1">
    <location>
        <begin position="542"/>
        <end position="708"/>
    </location>
</feature>
<evidence type="ECO:0000313" key="3">
    <source>
        <dbReference type="Proteomes" id="UP001320245"/>
    </source>
</evidence>
<feature type="compositionally biased region" description="Polar residues" evidence="1">
    <location>
        <begin position="606"/>
        <end position="616"/>
    </location>
</feature>
<proteinExistence type="predicted"/>
<feature type="compositionally biased region" description="Basic and acidic residues" evidence="1">
    <location>
        <begin position="274"/>
        <end position="283"/>
    </location>
</feature>
<feature type="region of interest" description="Disordered" evidence="1">
    <location>
        <begin position="481"/>
        <end position="511"/>
    </location>
</feature>
<dbReference type="InterPro" id="IPR018465">
    <property type="entry name" value="Scm3/HJURP"/>
</dbReference>
<feature type="region of interest" description="Disordered" evidence="1">
    <location>
        <begin position="1"/>
        <end position="21"/>
    </location>
</feature>
<sequence>MEPPAKRQRLGLGPIETEGEDELDFDPVELNQMRDPAYQFELARDNALRKLQSRFENIFAKYGRDFTGVSDEVDLVTGQILVDNGHLQSLQSAKGTDDGEEVDEDEEECLLDGPQVTGSTIPGSVMRREPLAVDCSDPNASWHSPMLGDPSRLSSMYSSRGPLMTPPRSFDSFDSGTTLSIDPAWQAPDLPRSAYFNNSSGVSGRHYKFGTGTSTRKILRKALPRPQEQEEEDEDVLLGASSNESRQKEPAVKGSPLIKKILPTIDSSPNNDPGLKELIKEVIENMPETPPSVQRPMASKPGTKRHPPGTRTSPQPIAQFKAKPRSSRAVESSKGGATGVHLDVSQKSKDASLAKPPTEPIKAQENTKSLAGRAAAVTHANETGKETSSYYEEDLVLFQDVTGMPARKSTTQSLYVEIEARRFAKGSYTTAQSGVDRDALSSQCHVSSAVTAVGPRKPVLKPPTSQGVIERNAIDPAFIFSDEENLPPTRTRKPRRKSEPACPAAPGSLQASQLTLQQCPPFTDRFERNTVDESYAFSDEERLLPRRRRTTRPIPEPAMSAKLSIEADSSTTRESGDGPVSEPRETLHIHTEQKVKSISMRPLPKSETTVDTQGLDQETERPRRASNPTRSGTVQRSHRTPSDRKRIASPELGESAPLAASPVIAEVGNERPQRGSWSAAESAPQQQPSTPQCKSKASDKNTPSSSRQGLISLLSDNEDEEDEISFDLSAFTPSGQHRILLYRPCPHLTTPRTGPDSTTSKKKKRAGSLVFGASSTSKVRKHHTPGNEKKSGKGKRRGSTNSLVRSLVKARRDSFGPPSPVGPVVQTPGGTKRRCGKDGYKCERDFCFICISI</sequence>
<evidence type="ECO:0000256" key="1">
    <source>
        <dbReference type="SAM" id="MobiDB-lite"/>
    </source>
</evidence>
<feature type="compositionally biased region" description="Polar residues" evidence="1">
    <location>
        <begin position="626"/>
        <end position="635"/>
    </location>
</feature>
<protein>
    <recommendedName>
        <fullName evidence="4">Centromere protein Scm3</fullName>
    </recommendedName>
</protein>
<accession>A0AAN9U8X5</accession>
<evidence type="ECO:0008006" key="4">
    <source>
        <dbReference type="Google" id="ProtNLM"/>
    </source>
</evidence>
<organism evidence="2 3">
    <name type="scientific">Cytospora paraplurivora</name>
    <dbReference type="NCBI Taxonomy" id="2898453"/>
    <lineage>
        <taxon>Eukaryota</taxon>
        <taxon>Fungi</taxon>
        <taxon>Dikarya</taxon>
        <taxon>Ascomycota</taxon>
        <taxon>Pezizomycotina</taxon>
        <taxon>Sordariomycetes</taxon>
        <taxon>Sordariomycetidae</taxon>
        <taxon>Diaporthales</taxon>
        <taxon>Cytosporaceae</taxon>
        <taxon>Cytospora</taxon>
    </lineage>
</organism>
<dbReference type="GO" id="GO:0042393">
    <property type="term" value="F:histone binding"/>
    <property type="evidence" value="ECO:0007669"/>
    <property type="project" value="InterPro"/>
</dbReference>
<gene>
    <name evidence="2" type="ORF">SLS53_004084</name>
</gene>
<dbReference type="EMBL" id="JAJSPL020000013">
    <property type="protein sequence ID" value="KAK7743550.1"/>
    <property type="molecule type" value="Genomic_DNA"/>
</dbReference>
<evidence type="ECO:0000313" key="2">
    <source>
        <dbReference type="EMBL" id="KAK7743550.1"/>
    </source>
</evidence>
<dbReference type="InterPro" id="IPR009072">
    <property type="entry name" value="Histone-fold"/>
</dbReference>
<comment type="caution">
    <text evidence="2">The sequence shown here is derived from an EMBL/GenBank/DDBJ whole genome shotgun (WGS) entry which is preliminary data.</text>
</comment>
<dbReference type="GO" id="GO:0005634">
    <property type="term" value="C:nucleus"/>
    <property type="evidence" value="ECO:0007669"/>
    <property type="project" value="InterPro"/>
</dbReference>
<feature type="compositionally biased region" description="Basic and acidic residues" evidence="1">
    <location>
        <begin position="582"/>
        <end position="595"/>
    </location>
</feature>
<dbReference type="AlphaFoldDB" id="A0AAN9U8X5"/>
<dbReference type="Pfam" id="PF10384">
    <property type="entry name" value="Scm3"/>
    <property type="match status" value="1"/>
</dbReference>
<dbReference type="Proteomes" id="UP001320245">
    <property type="component" value="Unassembled WGS sequence"/>
</dbReference>
<dbReference type="Gene3D" id="1.10.20.10">
    <property type="entry name" value="Histone, subunit A"/>
    <property type="match status" value="1"/>
</dbReference>
<dbReference type="PANTHER" id="PTHR15992:SF5">
    <property type="entry name" value="HOLLIDAY JUNCTION RECOGNITION PROTEIN"/>
    <property type="match status" value="1"/>
</dbReference>